<dbReference type="PANTHER" id="PTHR23086">
    <property type="entry name" value="PHOSPHATIDYLINOSITOL-4-PHOSPHATE 5-KINASE"/>
    <property type="match status" value="1"/>
</dbReference>
<sequence length="508" mass="57525">MNKDKDKEQSGVLKAWEATMRKTHAAKKRANIIFGTITMATAAEDDLENHHDKDNVSGEPYLVEKILPNGDYYTGQFSWPSGATYEGEFKSGYIDGSVYIPVLVGIQGAMGRTWEIPMAKRKPLHRGVENGMICGNGTFSSEPATTDWDPRPCIPSWLIVRSAREKTFRSCRHRKYWHGIRPRPTTTEEVVDRWKGKYRMERPDKMHMWESDDDMPKIGKDQEKLYLGHKNYELMLNLQLGIRHSVGRPAPATSLDLKAAAFDPKEKFGQFRQKEASYEEVVPGGPADYMISICGTGALRELSSPGKSGSFFYLTEDDRYMIKTMKKSEVKVSLSTLKLINVAMQIDRDWSFLNRREPWTIVFWGIHFKEIGANGEFIPCGSPSSSEVALFANVVGNNENESTPPPEMEEQIQDPKRWGVIKLGDEHAGKSRKNNKETGECISSGRGTNRGVLRGRVLEHRSTQRCSPADFRKAVGQLIHFTWDESRRDSPLPLKEAPNSPHQWGLVN</sequence>
<dbReference type="AlphaFoldDB" id="A0A6A2WMA6"/>
<evidence type="ECO:0000313" key="4">
    <source>
        <dbReference type="EMBL" id="KAE8661193.1"/>
    </source>
</evidence>
<name>A0A6A2WMA6_HIBSY</name>
<dbReference type="SMART" id="SM00330">
    <property type="entry name" value="PIPKc"/>
    <property type="match status" value="1"/>
</dbReference>
<gene>
    <name evidence="4" type="ORF">F3Y22_tig00116937pilonHSYRG00065</name>
</gene>
<dbReference type="InterPro" id="IPR023610">
    <property type="entry name" value="PInositol-4/5-P-5/4-kinase"/>
</dbReference>
<dbReference type="Proteomes" id="UP000436088">
    <property type="component" value="Unassembled WGS sequence"/>
</dbReference>
<dbReference type="EC" id="2.7.1.68" evidence="1"/>
<feature type="domain" description="PIPK" evidence="3">
    <location>
        <begin position="248"/>
        <end position="480"/>
    </location>
</feature>
<evidence type="ECO:0000256" key="2">
    <source>
        <dbReference type="SAM" id="MobiDB-lite"/>
    </source>
</evidence>
<proteinExistence type="predicted"/>
<keyword evidence="5" id="KW-1185">Reference proteome</keyword>
<protein>
    <recommendedName>
        <fullName evidence="1">1-phosphatidylinositol-4-phosphate 5-kinase</fullName>
        <ecNumber evidence="1">2.7.1.68</ecNumber>
    </recommendedName>
</protein>
<comment type="caution">
    <text evidence="4">The sequence shown here is derived from an EMBL/GenBank/DDBJ whole genome shotgun (WGS) entry which is preliminary data.</text>
</comment>
<dbReference type="InterPro" id="IPR002498">
    <property type="entry name" value="PInositol-4-P-4/5-kinase_core"/>
</dbReference>
<evidence type="ECO:0000259" key="3">
    <source>
        <dbReference type="SMART" id="SM00330"/>
    </source>
</evidence>
<reference evidence="4" key="1">
    <citation type="submission" date="2019-09" db="EMBL/GenBank/DDBJ databases">
        <title>Draft genome information of white flower Hibiscus syriacus.</title>
        <authorList>
            <person name="Kim Y.-M."/>
        </authorList>
    </citation>
    <scope>NUCLEOTIDE SEQUENCE [LARGE SCALE GENOMIC DNA]</scope>
    <source>
        <strain evidence="4">YM2019G1</strain>
    </source>
</reference>
<accession>A0A6A2WMA6</accession>
<feature type="compositionally biased region" description="Basic and acidic residues" evidence="2">
    <location>
        <begin position="427"/>
        <end position="439"/>
    </location>
</feature>
<dbReference type="Pfam" id="PF01504">
    <property type="entry name" value="PIP5K"/>
    <property type="match status" value="1"/>
</dbReference>
<dbReference type="PANTHER" id="PTHR23086:SF29">
    <property type="entry name" value="PHOSPHATIDYLINOSITOL 4-PHOSPHATE 5-KINASE 4"/>
    <property type="match status" value="1"/>
</dbReference>
<feature type="region of interest" description="Disordered" evidence="2">
    <location>
        <begin position="427"/>
        <end position="447"/>
    </location>
</feature>
<dbReference type="GO" id="GO:0046854">
    <property type="term" value="P:phosphatidylinositol phosphate biosynthetic process"/>
    <property type="evidence" value="ECO:0007669"/>
    <property type="project" value="TreeGrafter"/>
</dbReference>
<evidence type="ECO:0000313" key="5">
    <source>
        <dbReference type="Proteomes" id="UP000436088"/>
    </source>
</evidence>
<evidence type="ECO:0000256" key="1">
    <source>
        <dbReference type="ARBA" id="ARBA00012172"/>
    </source>
</evidence>
<dbReference type="Gene3D" id="3.30.800.10">
    <property type="entry name" value="Phosphatidylinositol Phosphate Kinase II Beta"/>
    <property type="match status" value="1"/>
</dbReference>
<dbReference type="EMBL" id="VEPZ02001724">
    <property type="protein sequence ID" value="KAE8661193.1"/>
    <property type="molecule type" value="Genomic_DNA"/>
</dbReference>
<feature type="region of interest" description="Disordered" evidence="2">
    <location>
        <begin position="488"/>
        <end position="508"/>
    </location>
</feature>
<dbReference type="SUPFAM" id="SSF56104">
    <property type="entry name" value="SAICAR synthase-like"/>
    <property type="match status" value="1"/>
</dbReference>
<dbReference type="GO" id="GO:0016308">
    <property type="term" value="F:1-phosphatidylinositol-4-phosphate 5-kinase activity"/>
    <property type="evidence" value="ECO:0007669"/>
    <property type="project" value="UniProtKB-EC"/>
</dbReference>
<organism evidence="4 5">
    <name type="scientific">Hibiscus syriacus</name>
    <name type="common">Rose of Sharon</name>
    <dbReference type="NCBI Taxonomy" id="106335"/>
    <lineage>
        <taxon>Eukaryota</taxon>
        <taxon>Viridiplantae</taxon>
        <taxon>Streptophyta</taxon>
        <taxon>Embryophyta</taxon>
        <taxon>Tracheophyta</taxon>
        <taxon>Spermatophyta</taxon>
        <taxon>Magnoliopsida</taxon>
        <taxon>eudicotyledons</taxon>
        <taxon>Gunneridae</taxon>
        <taxon>Pentapetalae</taxon>
        <taxon>rosids</taxon>
        <taxon>malvids</taxon>
        <taxon>Malvales</taxon>
        <taxon>Malvaceae</taxon>
        <taxon>Malvoideae</taxon>
        <taxon>Hibiscus</taxon>
    </lineage>
</organism>
<dbReference type="InterPro" id="IPR027484">
    <property type="entry name" value="PInositol-4-P-5-kinase_N"/>
</dbReference>
<dbReference type="GO" id="GO:0005886">
    <property type="term" value="C:plasma membrane"/>
    <property type="evidence" value="ECO:0007669"/>
    <property type="project" value="TreeGrafter"/>
</dbReference>